<dbReference type="AlphaFoldDB" id="A0A2S1LD94"/>
<dbReference type="OrthoDB" id="663853at2"/>
<evidence type="ECO:0000259" key="2">
    <source>
        <dbReference type="Pfam" id="PF01648"/>
    </source>
</evidence>
<dbReference type="KEGG" id="ffa:FFWV33_09325"/>
<dbReference type="Pfam" id="PF01648">
    <property type="entry name" value="ACPS"/>
    <property type="match status" value="1"/>
</dbReference>
<name>A0A2S1LD94_9FLAO</name>
<dbReference type="InterPro" id="IPR008278">
    <property type="entry name" value="4-PPantetheinyl_Trfase_dom"/>
</dbReference>
<protein>
    <recommendedName>
        <fullName evidence="2">4'-phosphopantetheinyl transferase domain-containing protein</fullName>
    </recommendedName>
</protein>
<organism evidence="3 4">
    <name type="scientific">Flavobacterium faecale</name>
    <dbReference type="NCBI Taxonomy" id="1355330"/>
    <lineage>
        <taxon>Bacteria</taxon>
        <taxon>Pseudomonadati</taxon>
        <taxon>Bacteroidota</taxon>
        <taxon>Flavobacteriia</taxon>
        <taxon>Flavobacteriales</taxon>
        <taxon>Flavobacteriaceae</taxon>
        <taxon>Flavobacterium</taxon>
    </lineage>
</organism>
<reference evidence="3 4" key="1">
    <citation type="submission" date="2017-04" db="EMBL/GenBank/DDBJ databases">
        <title>Compelte genome sequence of WV33.</title>
        <authorList>
            <person name="Lee P.C."/>
        </authorList>
    </citation>
    <scope>NUCLEOTIDE SEQUENCE [LARGE SCALE GENOMIC DNA]</scope>
    <source>
        <strain evidence="3 4">WV33</strain>
    </source>
</reference>
<dbReference type="Proteomes" id="UP000244527">
    <property type="component" value="Chromosome"/>
</dbReference>
<feature type="domain" description="4'-phosphopantetheinyl transferase" evidence="2">
    <location>
        <begin position="2"/>
        <end position="66"/>
    </location>
</feature>
<sequence length="166" mass="19047">MIGNDVVDLVLAKTESNWRRKGYLDKLYTTWEQTIIKKSVHPDEMVWVLWSIKESVYKAYQRIEYNEGFYPIKIEVQSLENDGDGYNSTTALFGILFYGQTTIKDGIVHTVVVQYKSDLEKIKRLPVTNYKKNKKGLPIHVHTGAPVSVSHHGRSTIVVGLDYNNL</sequence>
<dbReference type="EMBL" id="CP020918">
    <property type="protein sequence ID" value="AWG21725.1"/>
    <property type="molecule type" value="Genomic_DNA"/>
</dbReference>
<dbReference type="GO" id="GO:0000287">
    <property type="term" value="F:magnesium ion binding"/>
    <property type="evidence" value="ECO:0007669"/>
    <property type="project" value="InterPro"/>
</dbReference>
<evidence type="ECO:0000256" key="1">
    <source>
        <dbReference type="ARBA" id="ARBA00022679"/>
    </source>
</evidence>
<dbReference type="Gene3D" id="3.90.470.20">
    <property type="entry name" value="4'-phosphopantetheinyl transferase domain"/>
    <property type="match status" value="1"/>
</dbReference>
<dbReference type="GO" id="GO:0008897">
    <property type="term" value="F:holo-[acyl-carrier-protein] synthase activity"/>
    <property type="evidence" value="ECO:0007669"/>
    <property type="project" value="InterPro"/>
</dbReference>
<proteinExistence type="predicted"/>
<dbReference type="RefSeq" id="WP_108740662.1">
    <property type="nucleotide sequence ID" value="NZ_CP020918.1"/>
</dbReference>
<keyword evidence="4" id="KW-1185">Reference proteome</keyword>
<evidence type="ECO:0000313" key="3">
    <source>
        <dbReference type="EMBL" id="AWG21725.1"/>
    </source>
</evidence>
<evidence type="ECO:0000313" key="4">
    <source>
        <dbReference type="Proteomes" id="UP000244527"/>
    </source>
</evidence>
<accession>A0A2S1LD94</accession>
<gene>
    <name evidence="3" type="ORF">FFWV33_09325</name>
</gene>
<dbReference type="InterPro" id="IPR037143">
    <property type="entry name" value="4-PPantetheinyl_Trfase_dom_sf"/>
</dbReference>
<dbReference type="SUPFAM" id="SSF56214">
    <property type="entry name" value="4'-phosphopantetheinyl transferase"/>
    <property type="match status" value="1"/>
</dbReference>
<keyword evidence="1" id="KW-0808">Transferase</keyword>